<name>A0ABQ6VDY8_9CORY</name>
<keyword evidence="2" id="KW-1133">Transmembrane helix</keyword>
<protein>
    <submittedName>
        <fullName evidence="3">Flp pilus-assembly TadE/G-like family protein</fullName>
    </submittedName>
</protein>
<keyword evidence="2" id="KW-0812">Transmembrane</keyword>
<reference evidence="3 4" key="1">
    <citation type="submission" date="2019-10" db="EMBL/GenBank/DDBJ databases">
        <title>Corynebacterium sp novel species isolated from the respiratory tract of Marmot.</title>
        <authorList>
            <person name="Zhang G."/>
        </authorList>
    </citation>
    <scope>NUCLEOTIDE SEQUENCE [LARGE SCALE GENOMIC DNA]</scope>
    <source>
        <strain evidence="3 4">336</strain>
    </source>
</reference>
<sequence length="123" mass="12125">MSTTYGASIILGLIALSIGIISGVKLLSAAQEAQLAADMTAIAAATALSTGDTEDPCATASAFADQNHATLEACEVIGEDVRVEVSRWGRMAGAVAGPSEPSDPSAPGGPGELGSSVPDAPAR</sequence>
<organism evidence="3 4">
    <name type="scientific">Corynebacterium zhongnanshanii</name>
    <dbReference type="NCBI Taxonomy" id="2768834"/>
    <lineage>
        <taxon>Bacteria</taxon>
        <taxon>Bacillati</taxon>
        <taxon>Actinomycetota</taxon>
        <taxon>Actinomycetes</taxon>
        <taxon>Mycobacteriales</taxon>
        <taxon>Corynebacteriaceae</taxon>
        <taxon>Corynebacterium</taxon>
    </lineage>
</organism>
<dbReference type="InterPro" id="IPR021202">
    <property type="entry name" value="Rv3654c-like"/>
</dbReference>
<gene>
    <name evidence="3" type="ORF">F8377_00155</name>
</gene>
<accession>A0ABQ6VDY8</accession>
<dbReference type="NCBIfam" id="TIGR03816">
    <property type="entry name" value="tadE_like_DECH"/>
    <property type="match status" value="1"/>
</dbReference>
<dbReference type="RefSeq" id="WP_151843571.1">
    <property type="nucleotide sequence ID" value="NZ_WBZJ01000001.1"/>
</dbReference>
<keyword evidence="2" id="KW-0472">Membrane</keyword>
<evidence type="ECO:0000313" key="4">
    <source>
        <dbReference type="Proteomes" id="UP000436181"/>
    </source>
</evidence>
<proteinExistence type="predicted"/>
<evidence type="ECO:0000313" key="3">
    <source>
        <dbReference type="EMBL" id="KAB3522644.1"/>
    </source>
</evidence>
<dbReference type="Proteomes" id="UP000436181">
    <property type="component" value="Unassembled WGS sequence"/>
</dbReference>
<evidence type="ECO:0000256" key="1">
    <source>
        <dbReference type="SAM" id="MobiDB-lite"/>
    </source>
</evidence>
<feature type="transmembrane region" description="Helical" evidence="2">
    <location>
        <begin position="6"/>
        <end position="27"/>
    </location>
</feature>
<comment type="caution">
    <text evidence="3">The sequence shown here is derived from an EMBL/GenBank/DDBJ whole genome shotgun (WGS) entry which is preliminary data.</text>
</comment>
<feature type="region of interest" description="Disordered" evidence="1">
    <location>
        <begin position="93"/>
        <end position="123"/>
    </location>
</feature>
<dbReference type="EMBL" id="WBZJ01000001">
    <property type="protein sequence ID" value="KAB3522644.1"/>
    <property type="molecule type" value="Genomic_DNA"/>
</dbReference>
<keyword evidence="4" id="KW-1185">Reference proteome</keyword>
<evidence type="ECO:0000256" key="2">
    <source>
        <dbReference type="SAM" id="Phobius"/>
    </source>
</evidence>